<reference evidence="6 7" key="1">
    <citation type="submission" date="2024-02" db="EMBL/GenBank/DDBJ databases">
        <title>Roseibium algae sp. nov., isolated from marine alga (Grateloupia sp.), showing potential in myo-inositol conversion.</title>
        <authorList>
            <person name="Wang Y."/>
        </authorList>
    </citation>
    <scope>NUCLEOTIDE SEQUENCE [LARGE SCALE GENOMIC DNA]</scope>
    <source>
        <strain evidence="6 7">H3510</strain>
    </source>
</reference>
<dbReference type="PIRSF" id="PIRSF028099">
    <property type="entry name" value="DUF1111"/>
    <property type="match status" value="1"/>
</dbReference>
<dbReference type="PANTHER" id="PTHR30600">
    <property type="entry name" value="CYTOCHROME C PEROXIDASE-RELATED"/>
    <property type="match status" value="1"/>
</dbReference>
<dbReference type="Gene3D" id="1.10.760.10">
    <property type="entry name" value="Cytochrome c-like domain"/>
    <property type="match status" value="1"/>
</dbReference>
<dbReference type="Proteomes" id="UP001385499">
    <property type="component" value="Unassembled WGS sequence"/>
</dbReference>
<evidence type="ECO:0000259" key="5">
    <source>
        <dbReference type="PROSITE" id="PS51007"/>
    </source>
</evidence>
<evidence type="ECO:0000313" key="7">
    <source>
        <dbReference type="Proteomes" id="UP001385499"/>
    </source>
</evidence>
<evidence type="ECO:0000313" key="6">
    <source>
        <dbReference type="EMBL" id="MEJ8474871.1"/>
    </source>
</evidence>
<dbReference type="InterPro" id="IPR010538">
    <property type="entry name" value="DHOR"/>
</dbReference>
<keyword evidence="7" id="KW-1185">Reference proteome</keyword>
<dbReference type="SUPFAM" id="SSF46626">
    <property type="entry name" value="Cytochrome c"/>
    <property type="match status" value="1"/>
</dbReference>
<protein>
    <submittedName>
        <fullName evidence="6">Di-heme oxidoredictase family protein</fullName>
    </submittedName>
</protein>
<feature type="domain" description="Cytochrome c" evidence="5">
    <location>
        <begin position="364"/>
        <end position="496"/>
    </location>
</feature>
<accession>A0ABU8TMF1</accession>
<keyword evidence="1 4" id="KW-0349">Heme</keyword>
<name>A0ABU8TMF1_9HYPH</name>
<dbReference type="InterPro" id="IPR009056">
    <property type="entry name" value="Cyt_c-like_dom"/>
</dbReference>
<dbReference type="PROSITE" id="PS51007">
    <property type="entry name" value="CYTC"/>
    <property type="match status" value="1"/>
</dbReference>
<evidence type="ECO:0000256" key="3">
    <source>
        <dbReference type="ARBA" id="ARBA00023004"/>
    </source>
</evidence>
<dbReference type="InterPro" id="IPR051395">
    <property type="entry name" value="Cytochrome_c_Peroxidase/MauG"/>
</dbReference>
<organism evidence="6 7">
    <name type="scientific">Roseibium algae</name>
    <dbReference type="NCBI Taxonomy" id="3123038"/>
    <lineage>
        <taxon>Bacteria</taxon>
        <taxon>Pseudomonadati</taxon>
        <taxon>Pseudomonadota</taxon>
        <taxon>Alphaproteobacteria</taxon>
        <taxon>Hyphomicrobiales</taxon>
        <taxon>Stappiaceae</taxon>
        <taxon>Roseibium</taxon>
    </lineage>
</organism>
<dbReference type="EMBL" id="JBAKIA010000007">
    <property type="protein sequence ID" value="MEJ8474871.1"/>
    <property type="molecule type" value="Genomic_DNA"/>
</dbReference>
<evidence type="ECO:0000256" key="1">
    <source>
        <dbReference type="ARBA" id="ARBA00022617"/>
    </source>
</evidence>
<dbReference type="PANTHER" id="PTHR30600:SF4">
    <property type="entry name" value="CYTOCHROME C DOMAIN-CONTAINING PROTEIN"/>
    <property type="match status" value="1"/>
</dbReference>
<evidence type="ECO:0000256" key="2">
    <source>
        <dbReference type="ARBA" id="ARBA00022723"/>
    </source>
</evidence>
<dbReference type="Pfam" id="PF06537">
    <property type="entry name" value="DHOR"/>
    <property type="match status" value="1"/>
</dbReference>
<dbReference type="InterPro" id="IPR036909">
    <property type="entry name" value="Cyt_c-like_dom_sf"/>
</dbReference>
<proteinExistence type="predicted"/>
<keyword evidence="3 4" id="KW-0408">Iron</keyword>
<evidence type="ECO:0000256" key="4">
    <source>
        <dbReference type="PROSITE-ProRule" id="PRU00433"/>
    </source>
</evidence>
<keyword evidence="2 4" id="KW-0479">Metal-binding</keyword>
<gene>
    <name evidence="6" type="ORF">V6575_12310</name>
</gene>
<sequence length="496" mass="53864">MLLATAFVLPASAEDLLPHRNDLTPADRARVASIVSTPRDFSKPETFEFMSGGAATTRKRINRDIFSHSSANITFEEEQTFKVGNGLFKKLWASSPSSTQASDGLGPLYNARSCQACHLKDGRGRPPLPGHDAVSLFLRLSVPPQNAEQEELLSSRALLSIPEPTYGGQFQTFAVPGVAGEGRFDIELEDIPVKLSGGESATLQKPTYVIRDLGYGDMHSDALISPRVAPPMIGMGLLEAIHPGDIEAQADPDDINGDGISGKISKVRDPLTGELTIGRFGWKASNPSVRAQTAGAFSGDIGIGSPDKPAPWGDCTETQADCRKMPNGEQARLGPTEAPDPVMELVTFYSENLAVPARRDMSAPQVLKGKEVFHEAGCANCHRPKYVTSRNAQNAAHRFQLIWPYTDLLLHDMGDGLSDGRPVGDANGKEWRTPPLWGIGLTETVNKHTRFLHDGRARNLLEAVLWHGGEAKQSRDHVVELPTEDRAALIRFLETL</sequence>
<dbReference type="RefSeq" id="WP_340274648.1">
    <property type="nucleotide sequence ID" value="NZ_JBAKIA010000007.1"/>
</dbReference>
<comment type="caution">
    <text evidence="6">The sequence shown here is derived from an EMBL/GenBank/DDBJ whole genome shotgun (WGS) entry which is preliminary data.</text>
</comment>